<feature type="domain" description="Pyruvate phosphate dikinase AMP/ATP-binding" evidence="1">
    <location>
        <begin position="38"/>
        <end position="219"/>
    </location>
</feature>
<dbReference type="InterPro" id="IPR013815">
    <property type="entry name" value="ATP_grasp_subdomain_1"/>
</dbReference>
<dbReference type="RefSeq" id="WP_377509279.1">
    <property type="nucleotide sequence ID" value="NZ_JBHSQS010000005.1"/>
</dbReference>
<gene>
    <name evidence="2" type="ORF">ACFQGL_10860</name>
</gene>
<protein>
    <submittedName>
        <fullName evidence="2">PEP/pyruvate-binding domain-containing protein</fullName>
    </submittedName>
</protein>
<dbReference type="InterPro" id="IPR002192">
    <property type="entry name" value="PPDK_AMP/ATP-bd"/>
</dbReference>
<proteinExistence type="predicted"/>
<dbReference type="SUPFAM" id="SSF56059">
    <property type="entry name" value="Glutathione synthetase ATP-binding domain-like"/>
    <property type="match status" value="1"/>
</dbReference>
<organism evidence="2 3">
    <name type="scientific">Micromonospora vulcania</name>
    <dbReference type="NCBI Taxonomy" id="1441873"/>
    <lineage>
        <taxon>Bacteria</taxon>
        <taxon>Bacillati</taxon>
        <taxon>Actinomycetota</taxon>
        <taxon>Actinomycetes</taxon>
        <taxon>Micromonosporales</taxon>
        <taxon>Micromonosporaceae</taxon>
        <taxon>Micromonospora</taxon>
    </lineage>
</organism>
<sequence>MKINKTARIAEGFVITSHAMRRIDDEQVQVAVLNKLASLKCDRVVVRSSHASEDSSTGSYAGLFESYVNVDAGDPCKVIELAKSVYASQRTDSVNRYGGAEGDMSVVVQEMISADISGVVLTSNAFDGYDYLLLEYMAGDLYHLMQGDVTPLISYIKKVDVIDGKDNYRAYPAIITEPLARLFKSLAKTAVDLERQFFRKVQIEWGIKDEELYIFQVRPY</sequence>
<evidence type="ECO:0000259" key="1">
    <source>
        <dbReference type="Pfam" id="PF01326"/>
    </source>
</evidence>
<reference evidence="3" key="1">
    <citation type="journal article" date="2019" name="Int. J. Syst. Evol. Microbiol.">
        <title>The Global Catalogue of Microorganisms (GCM) 10K type strain sequencing project: providing services to taxonomists for standard genome sequencing and annotation.</title>
        <authorList>
            <consortium name="The Broad Institute Genomics Platform"/>
            <consortium name="The Broad Institute Genome Sequencing Center for Infectious Disease"/>
            <person name="Wu L."/>
            <person name="Ma J."/>
        </authorList>
    </citation>
    <scope>NUCLEOTIDE SEQUENCE [LARGE SCALE GENOMIC DNA]</scope>
    <source>
        <strain evidence="3">CGMCC 4.7144</strain>
    </source>
</reference>
<dbReference type="InterPro" id="IPR051549">
    <property type="entry name" value="PEP_Utilizing_Enz"/>
</dbReference>
<keyword evidence="3" id="KW-1185">Reference proteome</keyword>
<accession>A0ABW1H2E3</accession>
<dbReference type="Gene3D" id="3.30.470.20">
    <property type="entry name" value="ATP-grasp fold, B domain"/>
    <property type="match status" value="1"/>
</dbReference>
<dbReference type="Proteomes" id="UP001596226">
    <property type="component" value="Unassembled WGS sequence"/>
</dbReference>
<comment type="caution">
    <text evidence="2">The sequence shown here is derived from an EMBL/GenBank/DDBJ whole genome shotgun (WGS) entry which is preliminary data.</text>
</comment>
<dbReference type="Pfam" id="PF01326">
    <property type="entry name" value="PPDK_N"/>
    <property type="match status" value="1"/>
</dbReference>
<dbReference type="PANTHER" id="PTHR43615:SF1">
    <property type="entry name" value="PPDK_N DOMAIN-CONTAINING PROTEIN"/>
    <property type="match status" value="1"/>
</dbReference>
<dbReference type="Gene3D" id="3.30.1490.20">
    <property type="entry name" value="ATP-grasp fold, A domain"/>
    <property type="match status" value="1"/>
</dbReference>
<dbReference type="PANTHER" id="PTHR43615">
    <property type="entry name" value="PHOSPHOENOLPYRUVATE SYNTHASE-RELATED"/>
    <property type="match status" value="1"/>
</dbReference>
<evidence type="ECO:0000313" key="3">
    <source>
        <dbReference type="Proteomes" id="UP001596226"/>
    </source>
</evidence>
<dbReference type="EMBL" id="JBHSQS010000005">
    <property type="protein sequence ID" value="MFC5923839.1"/>
    <property type="molecule type" value="Genomic_DNA"/>
</dbReference>
<evidence type="ECO:0000313" key="2">
    <source>
        <dbReference type="EMBL" id="MFC5923839.1"/>
    </source>
</evidence>
<name>A0ABW1H2E3_9ACTN</name>